<dbReference type="InterPro" id="IPR036291">
    <property type="entry name" value="NAD(P)-bd_dom_sf"/>
</dbReference>
<dbReference type="Pfam" id="PF13460">
    <property type="entry name" value="NAD_binding_10"/>
    <property type="match status" value="1"/>
</dbReference>
<dbReference type="GO" id="GO:0016646">
    <property type="term" value="F:oxidoreductase activity, acting on the CH-NH group of donors, NAD or NADP as acceptor"/>
    <property type="evidence" value="ECO:0007669"/>
    <property type="project" value="TreeGrafter"/>
</dbReference>
<organism evidence="2 3">
    <name type="scientific">Vagococcus fessus</name>
    <dbReference type="NCBI Taxonomy" id="120370"/>
    <lineage>
        <taxon>Bacteria</taxon>
        <taxon>Bacillati</taxon>
        <taxon>Bacillota</taxon>
        <taxon>Bacilli</taxon>
        <taxon>Lactobacillales</taxon>
        <taxon>Enterococcaceae</taxon>
        <taxon>Vagococcus</taxon>
    </lineage>
</organism>
<dbReference type="Proteomes" id="UP000287101">
    <property type="component" value="Unassembled WGS sequence"/>
</dbReference>
<evidence type="ECO:0000259" key="1">
    <source>
        <dbReference type="Pfam" id="PF13460"/>
    </source>
</evidence>
<dbReference type="AlphaFoldDB" id="A0A430ACU2"/>
<dbReference type="InterPro" id="IPR016040">
    <property type="entry name" value="NAD(P)-bd_dom"/>
</dbReference>
<protein>
    <submittedName>
        <fullName evidence="2">NADH-flavin reductase</fullName>
    </submittedName>
</protein>
<sequence length="209" mass="23413">MKIGIVGATGKQGTLLLLEAIKRGHEVTALIRNHEKLTQDVPFIEKELYDLTEKEVAEFDILVDAFNAPKIMPQLHQTSLRHLAKILKHGTTRLYVVGGAGSLFVDEEETTRLFETEDFPEAFLPVAKSMFAALEELKATKATHWTYVSPAADFDFEGETTDQYTIATNHLTLNSENKSYISYGDYAKGFLDIIEDTGFDNEHISIVSK</sequence>
<feature type="domain" description="NAD(P)-binding" evidence="1">
    <location>
        <begin position="7"/>
        <end position="196"/>
    </location>
</feature>
<dbReference type="PANTHER" id="PTHR43355">
    <property type="entry name" value="FLAVIN REDUCTASE (NADPH)"/>
    <property type="match status" value="1"/>
</dbReference>
<dbReference type="EMBL" id="NGJY01000001">
    <property type="protein sequence ID" value="RSU05030.1"/>
    <property type="molecule type" value="Genomic_DNA"/>
</dbReference>
<name>A0A430ACU2_9ENTE</name>
<gene>
    <name evidence="2" type="ORF">CBF31_03165</name>
</gene>
<dbReference type="InterPro" id="IPR051606">
    <property type="entry name" value="Polyketide_Oxido-like"/>
</dbReference>
<proteinExistence type="predicted"/>
<evidence type="ECO:0000313" key="3">
    <source>
        <dbReference type="Proteomes" id="UP000287101"/>
    </source>
</evidence>
<accession>A0A430ACU2</accession>
<dbReference type="SUPFAM" id="SSF51735">
    <property type="entry name" value="NAD(P)-binding Rossmann-fold domains"/>
    <property type="match status" value="1"/>
</dbReference>
<dbReference type="Gene3D" id="3.40.50.720">
    <property type="entry name" value="NAD(P)-binding Rossmann-like Domain"/>
    <property type="match status" value="1"/>
</dbReference>
<dbReference type="RefSeq" id="WP_126830891.1">
    <property type="nucleotide sequence ID" value="NZ_CBCRYB010000007.1"/>
</dbReference>
<keyword evidence="3" id="KW-1185">Reference proteome</keyword>
<dbReference type="PANTHER" id="PTHR43355:SF2">
    <property type="entry name" value="FLAVIN REDUCTASE (NADPH)"/>
    <property type="match status" value="1"/>
</dbReference>
<reference evidence="2 3" key="1">
    <citation type="submission" date="2017-05" db="EMBL/GenBank/DDBJ databases">
        <title>Vagococcus spp. assemblies.</title>
        <authorList>
            <person name="Gulvik C.A."/>
        </authorList>
    </citation>
    <scope>NUCLEOTIDE SEQUENCE [LARGE SCALE GENOMIC DNA]</scope>
    <source>
        <strain evidence="2 3">CCUG 41755</strain>
    </source>
</reference>
<dbReference type="OrthoDB" id="9785372at2"/>
<evidence type="ECO:0000313" key="2">
    <source>
        <dbReference type="EMBL" id="RSU05030.1"/>
    </source>
</evidence>
<comment type="caution">
    <text evidence="2">The sequence shown here is derived from an EMBL/GenBank/DDBJ whole genome shotgun (WGS) entry which is preliminary data.</text>
</comment>